<accession>A0A9P0LVZ6</accession>
<dbReference type="EMBL" id="CAKOFQ010007552">
    <property type="protein sequence ID" value="CAH2003689.1"/>
    <property type="molecule type" value="Genomic_DNA"/>
</dbReference>
<keyword evidence="3" id="KW-0325">Glycoprotein</keyword>
<comment type="similarity">
    <text evidence="1">Belongs to the type-B carboxylesterase/lipase family.</text>
</comment>
<reference evidence="7" key="1">
    <citation type="submission" date="2022-03" db="EMBL/GenBank/DDBJ databases">
        <authorList>
            <person name="Sayadi A."/>
        </authorList>
    </citation>
    <scope>NUCLEOTIDE SEQUENCE</scope>
</reference>
<evidence type="ECO:0000313" key="7">
    <source>
        <dbReference type="EMBL" id="CAH2003689.1"/>
    </source>
</evidence>
<feature type="transmembrane region" description="Helical" evidence="4">
    <location>
        <begin position="720"/>
        <end position="743"/>
    </location>
</feature>
<organism evidence="7 8">
    <name type="scientific">Acanthoscelides obtectus</name>
    <name type="common">Bean weevil</name>
    <name type="synonym">Bruchus obtectus</name>
    <dbReference type="NCBI Taxonomy" id="200917"/>
    <lineage>
        <taxon>Eukaryota</taxon>
        <taxon>Metazoa</taxon>
        <taxon>Ecdysozoa</taxon>
        <taxon>Arthropoda</taxon>
        <taxon>Hexapoda</taxon>
        <taxon>Insecta</taxon>
        <taxon>Pterygota</taxon>
        <taxon>Neoptera</taxon>
        <taxon>Endopterygota</taxon>
        <taxon>Coleoptera</taxon>
        <taxon>Polyphaga</taxon>
        <taxon>Cucujiformia</taxon>
        <taxon>Chrysomeloidea</taxon>
        <taxon>Chrysomelidae</taxon>
        <taxon>Bruchinae</taxon>
        <taxon>Bruchini</taxon>
        <taxon>Acanthoscelides</taxon>
    </lineage>
</organism>
<proteinExistence type="inferred from homology"/>
<dbReference type="Gene3D" id="3.40.50.1820">
    <property type="entry name" value="alpha/beta hydrolase"/>
    <property type="match status" value="1"/>
</dbReference>
<feature type="domain" description="Carboxylesterase type B" evidence="6">
    <location>
        <begin position="169"/>
        <end position="689"/>
    </location>
</feature>
<evidence type="ECO:0000256" key="3">
    <source>
        <dbReference type="ARBA" id="ARBA00023180"/>
    </source>
</evidence>
<evidence type="ECO:0000256" key="4">
    <source>
        <dbReference type="SAM" id="Phobius"/>
    </source>
</evidence>
<dbReference type="FunFam" id="3.40.50.1820:FF:000156">
    <property type="entry name" value="Neuroligin-4, Y-linked"/>
    <property type="match status" value="1"/>
</dbReference>
<protein>
    <recommendedName>
        <fullName evidence="6">Carboxylesterase type B domain-containing protein</fullName>
    </recommendedName>
</protein>
<dbReference type="PANTHER" id="PTHR43903">
    <property type="entry name" value="NEUROLIGIN"/>
    <property type="match status" value="1"/>
</dbReference>
<evidence type="ECO:0000256" key="2">
    <source>
        <dbReference type="ARBA" id="ARBA00022729"/>
    </source>
</evidence>
<dbReference type="SUPFAM" id="SSF53474">
    <property type="entry name" value="alpha/beta-Hydrolases"/>
    <property type="match status" value="1"/>
</dbReference>
<dbReference type="AlphaFoldDB" id="A0A9P0LVZ6"/>
<keyword evidence="8" id="KW-1185">Reference proteome</keyword>
<feature type="signal peptide" evidence="5">
    <location>
        <begin position="1"/>
        <end position="25"/>
    </location>
</feature>
<dbReference type="Proteomes" id="UP001152888">
    <property type="component" value="Unassembled WGS sequence"/>
</dbReference>
<dbReference type="InterPro" id="IPR029058">
    <property type="entry name" value="AB_hydrolase_fold"/>
</dbReference>
<comment type="caution">
    <text evidence="7">The sequence shown here is derived from an EMBL/GenBank/DDBJ whole genome shotgun (WGS) entry which is preliminary data.</text>
</comment>
<keyword evidence="4" id="KW-0812">Transmembrane</keyword>
<gene>
    <name evidence="7" type="ORF">ACAOBT_LOCUS27566</name>
</gene>
<evidence type="ECO:0000256" key="5">
    <source>
        <dbReference type="SAM" id="SignalP"/>
    </source>
</evidence>
<feature type="chain" id="PRO_5040341452" description="Carboxylesterase type B domain-containing protein" evidence="5">
    <location>
        <begin position="26"/>
        <end position="748"/>
    </location>
</feature>
<evidence type="ECO:0000313" key="8">
    <source>
        <dbReference type="Proteomes" id="UP001152888"/>
    </source>
</evidence>
<dbReference type="OrthoDB" id="408631at2759"/>
<dbReference type="InterPro" id="IPR051093">
    <property type="entry name" value="Neuroligin/BSAL"/>
</dbReference>
<keyword evidence="4" id="KW-1133">Transmembrane helix</keyword>
<dbReference type="PROSITE" id="PS00941">
    <property type="entry name" value="CARBOXYLESTERASE_B_2"/>
    <property type="match status" value="1"/>
</dbReference>
<sequence>MAPPKQQQLQIILLLVIIFVTSIIGQNDPYSQYPRGFPPNQQNPYNEYGPQLPHSDYPKTYLYEGRRFGQSGYGYGLGVPGDPRIRGQDESFSYDRTGHAEPRLPGILSGWREDLQGKMREQTREKDKFVFVKSTYGDIQGFQVYLFDDPDPDSLYRPGAEFIERQKGITSVFLGIPYAQPPVPPLGRFKPPRAPRGWKLIQAVDYGPACPQPIQYTGATLGIRDVHEDCLYLNVFTPDMKESKGIKYPVMVYIHGGDFIHGASNDFPGHILATFYKVVVFTFNYRLGALGFLSTVGDVNSPGNYGILDQAMALRWIYDNADRFNGDRDSITLFGPGAGAASAGLLMVAPQTMHMVHKVIAQSGSAVADWAMISDRYRVQNTSRVFGKLIGCSIQSSWQLVYCLTKSRTAYEIGTAEFPPEVGLFPWAPVIEMNVTMPYYEGWYENDWHFINESVETLIRKRSFNPGLRYMTSVTLQEAATFITSNKSLVPNFVVTQDFVDQKIRELVLRYNYTLNPNGTYEAIKYMYTYWPDPKNPYYIREQYIKLLTDFLYTAPMDKMVKLLVEQDVPVYIYVMNTTIESLNLEEWRKVPHNIEHYLLCGAPFLDVEMLPSRERFKRDQWTRNDRNMSHFFMKAYSDFARYGNPSYTQILGIHFEEAKNGQLKYLNLNTTYNSSIMWNYRQTESAFWTHYIPTLVGHLVPTYPPTTEFWWEPRTPLQIAFWSISGFCLLLIVLLVVCCMLWSNAKR</sequence>
<dbReference type="InterPro" id="IPR002018">
    <property type="entry name" value="CarbesteraseB"/>
</dbReference>
<keyword evidence="4" id="KW-0472">Membrane</keyword>
<dbReference type="Pfam" id="PF00135">
    <property type="entry name" value="COesterase"/>
    <property type="match status" value="1"/>
</dbReference>
<evidence type="ECO:0000256" key="1">
    <source>
        <dbReference type="ARBA" id="ARBA00005964"/>
    </source>
</evidence>
<name>A0A9P0LVZ6_ACAOB</name>
<dbReference type="InterPro" id="IPR019819">
    <property type="entry name" value="Carboxylesterase_B_CS"/>
</dbReference>
<evidence type="ECO:0000259" key="6">
    <source>
        <dbReference type="Pfam" id="PF00135"/>
    </source>
</evidence>
<keyword evidence="2 5" id="KW-0732">Signal</keyword>